<reference evidence="2 3" key="1">
    <citation type="submission" date="2024-03" db="EMBL/GenBank/DDBJ databases">
        <title>Genome-scale model development and genomic sequencing of the oleaginous clade Lipomyces.</title>
        <authorList>
            <consortium name="Lawrence Berkeley National Laboratory"/>
            <person name="Czajka J.J."/>
            <person name="Han Y."/>
            <person name="Kim J."/>
            <person name="Mondo S.J."/>
            <person name="Hofstad B.A."/>
            <person name="Robles A."/>
            <person name="Haridas S."/>
            <person name="Riley R."/>
            <person name="LaButti K."/>
            <person name="Pangilinan J."/>
            <person name="Andreopoulos W."/>
            <person name="Lipzen A."/>
            <person name="Yan J."/>
            <person name="Wang M."/>
            <person name="Ng V."/>
            <person name="Grigoriev I.V."/>
            <person name="Spatafora J.W."/>
            <person name="Magnuson J.K."/>
            <person name="Baker S.E."/>
            <person name="Pomraning K.R."/>
        </authorList>
    </citation>
    <scope>NUCLEOTIDE SEQUENCE [LARGE SCALE GENOMIC DNA]</scope>
    <source>
        <strain evidence="2 3">Phaff 52-87</strain>
    </source>
</reference>
<dbReference type="PANTHER" id="PTHR22893">
    <property type="entry name" value="NADH OXIDOREDUCTASE-RELATED"/>
    <property type="match status" value="1"/>
</dbReference>
<evidence type="ECO:0000259" key="1">
    <source>
        <dbReference type="Pfam" id="PF00724"/>
    </source>
</evidence>
<dbReference type="Pfam" id="PF00724">
    <property type="entry name" value="Oxidored_FMN"/>
    <property type="match status" value="1"/>
</dbReference>
<dbReference type="GeneID" id="90037065"/>
<keyword evidence="3" id="KW-1185">Reference proteome</keyword>
<protein>
    <recommendedName>
        <fullName evidence="1">NADH:flavin oxidoreductase/NADH oxidase N-terminal domain-containing protein</fullName>
    </recommendedName>
</protein>
<feature type="domain" description="NADH:flavin oxidoreductase/NADH oxidase N-terminal" evidence="1">
    <location>
        <begin position="19"/>
        <end position="373"/>
    </location>
</feature>
<dbReference type="CDD" id="cd02933">
    <property type="entry name" value="OYE_like_FMN"/>
    <property type="match status" value="1"/>
</dbReference>
<gene>
    <name evidence="2" type="ORF">BZA70DRAFT_271887</name>
</gene>
<name>A0ABR1FF87_9ASCO</name>
<organism evidence="2 3">
    <name type="scientific">Myxozyma melibiosi</name>
    <dbReference type="NCBI Taxonomy" id="54550"/>
    <lineage>
        <taxon>Eukaryota</taxon>
        <taxon>Fungi</taxon>
        <taxon>Dikarya</taxon>
        <taxon>Ascomycota</taxon>
        <taxon>Saccharomycotina</taxon>
        <taxon>Lipomycetes</taxon>
        <taxon>Lipomycetales</taxon>
        <taxon>Lipomycetaceae</taxon>
        <taxon>Myxozyma</taxon>
    </lineage>
</organism>
<accession>A0ABR1FF87</accession>
<dbReference type="RefSeq" id="XP_064770696.1">
    <property type="nucleotide sequence ID" value="XM_064911553.1"/>
</dbReference>
<dbReference type="EMBL" id="JBBJBU010000001">
    <property type="protein sequence ID" value="KAK7207663.1"/>
    <property type="molecule type" value="Genomic_DNA"/>
</dbReference>
<dbReference type="Proteomes" id="UP001498771">
    <property type="component" value="Unassembled WGS sequence"/>
</dbReference>
<comment type="caution">
    <text evidence="2">The sequence shown here is derived from an EMBL/GenBank/DDBJ whole genome shotgun (WGS) entry which is preliminary data.</text>
</comment>
<dbReference type="InterPro" id="IPR013785">
    <property type="entry name" value="Aldolase_TIM"/>
</dbReference>
<sequence>MSANANISTATKALRGTALFSPVKIGNMNLLHRVCMAPMGRLRATEASPDEWVCGDIAAQYYGQRATKGGFQITESTPISRLAAGYPRIAGIYTQTQIESWKQVTQAVHAKEGYIFCQIWHAGRATIPEYLNGEIPVSSYASPLPGSFIGPGPKEYKPATPRELSVSEIKEIVDEFAAAAHRSLEAGFDGVEIHGANGYLLDQFMHDNVNKRTDGYGGSIENRCRFPIEVISAVGAAIGGSRVGIRLTPFNYWHGTKDSDPMRHWRVLCEKIASLPKSQRPAYVHMIRPEYDELLSGADKIKSLAERANSEPYSLKPFRDILKAADIRFLAAGNYTRESALPTIETDLADAVVFGRPFISNPDLPRRLAEGFPLTEYDRATFYGADPPEKGYVDYKLYQE</sequence>
<evidence type="ECO:0000313" key="3">
    <source>
        <dbReference type="Proteomes" id="UP001498771"/>
    </source>
</evidence>
<evidence type="ECO:0000313" key="2">
    <source>
        <dbReference type="EMBL" id="KAK7207663.1"/>
    </source>
</evidence>
<dbReference type="SUPFAM" id="SSF51395">
    <property type="entry name" value="FMN-linked oxidoreductases"/>
    <property type="match status" value="1"/>
</dbReference>
<proteinExistence type="predicted"/>
<dbReference type="InterPro" id="IPR001155">
    <property type="entry name" value="OxRdtase_FMN_N"/>
</dbReference>
<dbReference type="InterPro" id="IPR045247">
    <property type="entry name" value="Oye-like"/>
</dbReference>
<dbReference type="PANTHER" id="PTHR22893:SF129">
    <property type="entry name" value="FLAVIN OXIDOREDUCTASE HXNT"/>
    <property type="match status" value="1"/>
</dbReference>
<dbReference type="Gene3D" id="3.20.20.70">
    <property type="entry name" value="Aldolase class I"/>
    <property type="match status" value="1"/>
</dbReference>